<evidence type="ECO:0000256" key="9">
    <source>
        <dbReference type="ARBA" id="ARBA00041832"/>
    </source>
</evidence>
<evidence type="ECO:0000256" key="4">
    <source>
        <dbReference type="ARBA" id="ARBA00022679"/>
    </source>
</evidence>
<gene>
    <name evidence="13" type="ORF">AXG93_1630s1000</name>
</gene>
<evidence type="ECO:0000256" key="8">
    <source>
        <dbReference type="ARBA" id="ARBA00038170"/>
    </source>
</evidence>
<dbReference type="AlphaFoldDB" id="A0A176VSW9"/>
<comment type="similarity">
    <text evidence="8">Belongs to the sirtuin family. Class IV subfamily.</text>
</comment>
<feature type="active site" description="Proton acceptor" evidence="11">
    <location>
        <position position="162"/>
    </location>
</feature>
<feature type="binding site" evidence="11">
    <location>
        <position position="170"/>
    </location>
    <ligand>
        <name>Zn(2+)</name>
        <dbReference type="ChEBI" id="CHEBI:29105"/>
    </ligand>
</feature>
<accession>A0A176VSW9</accession>
<feature type="binding site" evidence="11">
    <location>
        <position position="173"/>
    </location>
    <ligand>
        <name>Zn(2+)</name>
        <dbReference type="ChEBI" id="CHEBI:29105"/>
    </ligand>
</feature>
<evidence type="ECO:0000256" key="10">
    <source>
        <dbReference type="ARBA" id="ARBA00043038"/>
    </source>
</evidence>
<dbReference type="PROSITE" id="PS50305">
    <property type="entry name" value="SIRTUIN"/>
    <property type="match status" value="1"/>
</dbReference>
<evidence type="ECO:0000256" key="1">
    <source>
        <dbReference type="ARBA" id="ARBA00001947"/>
    </source>
</evidence>
<evidence type="ECO:0000256" key="6">
    <source>
        <dbReference type="ARBA" id="ARBA00022833"/>
    </source>
</evidence>
<evidence type="ECO:0000256" key="11">
    <source>
        <dbReference type="PROSITE-ProRule" id="PRU00236"/>
    </source>
</evidence>
<evidence type="ECO:0000256" key="7">
    <source>
        <dbReference type="ARBA" id="ARBA00023027"/>
    </source>
</evidence>
<dbReference type="Proteomes" id="UP000077202">
    <property type="component" value="Unassembled WGS sequence"/>
</dbReference>
<feature type="binding site" evidence="11">
    <location>
        <position position="245"/>
    </location>
    <ligand>
        <name>Zn(2+)</name>
        <dbReference type="ChEBI" id="CHEBI:29105"/>
    </ligand>
</feature>
<sequence length="415" mass="45560">MTRCRPILLGFQQEIGRPFCLHHLVAETDSRVDVFNCDRYQLRSRASKPGEELEESVDIVREKARELANMIRTSKYAVVYTGAGLSTAAGIPDFRGPSGVWTLRAKGRQLTEPDFSKVQPTFSHIALKRLLDAGQIKHVVSQNIDGLHMRSGVPAENLSELHGNYCLESCPKCKTSYFRPYAVWTGLASTTQPGANFPDLDEPYELQKPRKHRRGDGGARQMDMIVEELADEIVPATNHQTGRMCEKEGCSGNLRDSVILFGEDISKQALNSAVKHSQKADLGLVLGSSLRVKPACDFPAKILGNGGRVVIVNLQKTPLDSRASLVIHATCDQVMQMLVEELSPANIPTPAETKNGVLETSRLEGKLLSEKVHVSSNWQAPRACDDTKTSDKEETIGGVDFGGKIIMQAREVIAG</sequence>
<dbReference type="GO" id="GO:0017136">
    <property type="term" value="F:histone deacetylase activity, NAD-dependent"/>
    <property type="evidence" value="ECO:0007669"/>
    <property type="project" value="TreeGrafter"/>
</dbReference>
<dbReference type="InterPro" id="IPR026590">
    <property type="entry name" value="Ssirtuin_cat_dom"/>
</dbReference>
<evidence type="ECO:0000256" key="2">
    <source>
        <dbReference type="ARBA" id="ARBA00012928"/>
    </source>
</evidence>
<evidence type="ECO:0000313" key="14">
    <source>
        <dbReference type="Proteomes" id="UP000077202"/>
    </source>
</evidence>
<keyword evidence="14" id="KW-1185">Reference proteome</keyword>
<proteinExistence type="inferred from homology"/>
<dbReference type="PANTHER" id="PTHR11085">
    <property type="entry name" value="NAD-DEPENDENT PROTEIN DEACYLASE SIRTUIN-5, MITOCHONDRIAL-RELATED"/>
    <property type="match status" value="1"/>
</dbReference>
<keyword evidence="6 11" id="KW-0862">Zinc</keyword>
<feature type="domain" description="Deacetylase sirtuin-type" evidence="12">
    <location>
        <begin position="57"/>
        <end position="345"/>
    </location>
</feature>
<keyword evidence="3" id="KW-0597">Phosphoprotein</keyword>
<dbReference type="FunFam" id="3.40.50.1220:FF:000038">
    <property type="entry name" value="NAD-dependent protein deacetylase sirtuin-6 isoform X2"/>
    <property type="match status" value="1"/>
</dbReference>
<comment type="cofactor">
    <cofactor evidence="1">
        <name>Zn(2+)</name>
        <dbReference type="ChEBI" id="CHEBI:29105"/>
    </cofactor>
</comment>
<keyword evidence="5 11" id="KW-0479">Metal-binding</keyword>
<dbReference type="GO" id="GO:0046872">
    <property type="term" value="F:metal ion binding"/>
    <property type="evidence" value="ECO:0007669"/>
    <property type="project" value="UniProtKB-KW"/>
</dbReference>
<dbReference type="InterPro" id="IPR029035">
    <property type="entry name" value="DHS-like_NAD/FAD-binding_dom"/>
</dbReference>
<keyword evidence="4" id="KW-0808">Transferase</keyword>
<name>A0A176VSW9_MARPO</name>
<dbReference type="InterPro" id="IPR050134">
    <property type="entry name" value="NAD-dep_sirtuin_deacylases"/>
</dbReference>
<evidence type="ECO:0000256" key="3">
    <source>
        <dbReference type="ARBA" id="ARBA00022553"/>
    </source>
</evidence>
<protein>
    <recommendedName>
        <fullName evidence="2">protein acetyllysine N-acetyltransferase</fullName>
        <ecNumber evidence="2">2.3.1.286</ecNumber>
    </recommendedName>
    <alternativeName>
        <fullName evidence="10">Regulatory protein SIR2 homolog 7</fullName>
    </alternativeName>
    <alternativeName>
        <fullName evidence="9">SIR2-like protein 7</fullName>
    </alternativeName>
</protein>
<dbReference type="EC" id="2.3.1.286" evidence="2"/>
<dbReference type="InterPro" id="IPR003000">
    <property type="entry name" value="Sirtuin"/>
</dbReference>
<feature type="binding site" evidence="11">
    <location>
        <position position="250"/>
    </location>
    <ligand>
        <name>Zn(2+)</name>
        <dbReference type="ChEBI" id="CHEBI:29105"/>
    </ligand>
</feature>
<reference evidence="13" key="1">
    <citation type="submission" date="2016-03" db="EMBL/GenBank/DDBJ databases">
        <title>Mechanisms controlling the formation of the plant cell surface in tip-growing cells are functionally conserved among land plants.</title>
        <authorList>
            <person name="Honkanen S."/>
            <person name="Jones V.A."/>
            <person name="Morieri G."/>
            <person name="Champion C."/>
            <person name="Hetherington A.J."/>
            <person name="Kelly S."/>
            <person name="Saint-Marcoux D."/>
            <person name="Proust H."/>
            <person name="Prescott H."/>
            <person name="Dolan L."/>
        </authorList>
    </citation>
    <scope>NUCLEOTIDE SEQUENCE [LARGE SCALE GENOMIC DNA]</scope>
    <source>
        <tissue evidence="13">Whole gametophyte</tissue>
    </source>
</reference>
<evidence type="ECO:0000313" key="13">
    <source>
        <dbReference type="EMBL" id="OAE23185.1"/>
    </source>
</evidence>
<dbReference type="EMBL" id="LVLJ01002916">
    <property type="protein sequence ID" value="OAE23185.1"/>
    <property type="molecule type" value="Genomic_DNA"/>
</dbReference>
<dbReference type="SUPFAM" id="SSF52467">
    <property type="entry name" value="DHS-like NAD/FAD-binding domain"/>
    <property type="match status" value="1"/>
</dbReference>
<organism evidence="13 14">
    <name type="scientific">Marchantia polymorpha subsp. ruderalis</name>
    <dbReference type="NCBI Taxonomy" id="1480154"/>
    <lineage>
        <taxon>Eukaryota</taxon>
        <taxon>Viridiplantae</taxon>
        <taxon>Streptophyta</taxon>
        <taxon>Embryophyta</taxon>
        <taxon>Marchantiophyta</taxon>
        <taxon>Marchantiopsida</taxon>
        <taxon>Marchantiidae</taxon>
        <taxon>Marchantiales</taxon>
        <taxon>Marchantiaceae</taxon>
        <taxon>Marchantia</taxon>
    </lineage>
</organism>
<keyword evidence="7" id="KW-0520">NAD</keyword>
<dbReference type="Pfam" id="PF02146">
    <property type="entry name" value="SIR2"/>
    <property type="match status" value="1"/>
</dbReference>
<dbReference type="GO" id="GO:0070403">
    <property type="term" value="F:NAD+ binding"/>
    <property type="evidence" value="ECO:0007669"/>
    <property type="project" value="InterPro"/>
</dbReference>
<dbReference type="PANTHER" id="PTHR11085:SF1">
    <property type="entry name" value="NAD-DEPENDENT PROTEIN DEACETYLASE SIRTUIN-7"/>
    <property type="match status" value="1"/>
</dbReference>
<evidence type="ECO:0000259" key="12">
    <source>
        <dbReference type="PROSITE" id="PS50305"/>
    </source>
</evidence>
<comment type="caution">
    <text evidence="13">The sequence shown here is derived from an EMBL/GenBank/DDBJ whole genome shotgun (WGS) entry which is preliminary data.</text>
</comment>
<dbReference type="GO" id="GO:0005634">
    <property type="term" value="C:nucleus"/>
    <property type="evidence" value="ECO:0007669"/>
    <property type="project" value="TreeGrafter"/>
</dbReference>
<dbReference type="Gene3D" id="3.40.50.1220">
    <property type="entry name" value="TPP-binding domain"/>
    <property type="match status" value="2"/>
</dbReference>
<evidence type="ECO:0000256" key="5">
    <source>
        <dbReference type="ARBA" id="ARBA00022723"/>
    </source>
</evidence>